<dbReference type="Proteomes" id="UP000177798">
    <property type="component" value="Chromosome 9"/>
</dbReference>
<sequence length="200" mass="24290">MPDKKKNLQFIWPKDGPKGRSGSRGFFGRLNNIVTNRGPDIFVGKQGSRISPDRWQNWDSYHDEHKHIHEITGAFSRDFKRYDPHTRKYVEWEQAQDWNGYGVSNNPWEYPRLTAEEFAQIYRTYHRGHQIDPSKFKDWNHAGPNRFRQEYDSFWQGAHRRGENYKYGWNHLRGENNPWMRMHQEWPTDLEDWMALRGMY</sequence>
<protein>
    <submittedName>
        <fullName evidence="1">Uncharacterized protein</fullName>
    </submittedName>
</protein>
<dbReference type="RefSeq" id="XP_001595589.1">
    <property type="nucleotide sequence ID" value="XM_001595539.1"/>
</dbReference>
<name>A0A1D9QCN0_SCLS1</name>
<reference evidence="2" key="1">
    <citation type="journal article" date="2017" name="Genome Biol. Evol.">
        <title>The complete genome sequence of the phytopathogenic fungus Sclerotinia sclerotiorum reveals insights into the genome architecture of broad host range pathogens.</title>
        <authorList>
            <person name="Derbyshire M."/>
            <person name="Denton-Giles M."/>
            <person name="Hegedus D."/>
            <person name="Seifbarghy S."/>
            <person name="Rollins J."/>
            <person name="van Kan J."/>
            <person name="Seidl M.F."/>
            <person name="Faino L."/>
            <person name="Mbengue M."/>
            <person name="Navaud O."/>
            <person name="Raffaele S."/>
            <person name="Hammond-Kosack K."/>
            <person name="Heard S."/>
            <person name="Oliver R."/>
        </authorList>
    </citation>
    <scope>NUCLEOTIDE SEQUENCE [LARGE SCALE GENOMIC DNA]</scope>
    <source>
        <strain evidence="2">ATCC 18683 / 1980 / Ss-1</strain>
    </source>
</reference>
<accession>A0A1D9QCN0</accession>
<dbReference type="OrthoDB" id="5331170at2759"/>
<evidence type="ECO:0000313" key="1">
    <source>
        <dbReference type="EMBL" id="APA12668.1"/>
    </source>
</evidence>
<organism evidence="1 2">
    <name type="scientific">Sclerotinia sclerotiorum (strain ATCC 18683 / 1980 / Ss-1)</name>
    <name type="common">White mold</name>
    <name type="synonym">Whetzelinia sclerotiorum</name>
    <dbReference type="NCBI Taxonomy" id="665079"/>
    <lineage>
        <taxon>Eukaryota</taxon>
        <taxon>Fungi</taxon>
        <taxon>Dikarya</taxon>
        <taxon>Ascomycota</taxon>
        <taxon>Pezizomycotina</taxon>
        <taxon>Leotiomycetes</taxon>
        <taxon>Helotiales</taxon>
        <taxon>Sclerotiniaceae</taxon>
        <taxon>Sclerotinia</taxon>
    </lineage>
</organism>
<dbReference type="KEGG" id="ssl:SS1G_03678"/>
<dbReference type="VEuPathDB" id="FungiDB:sscle_09g074380"/>
<dbReference type="OMA" id="TRKYVEW"/>
<evidence type="ECO:0000313" key="2">
    <source>
        <dbReference type="Proteomes" id="UP000177798"/>
    </source>
</evidence>
<dbReference type="EMBL" id="CP017822">
    <property type="protein sequence ID" value="APA12668.1"/>
    <property type="molecule type" value="Genomic_DNA"/>
</dbReference>
<proteinExistence type="predicted"/>
<dbReference type="AlphaFoldDB" id="A0A1D9QCN0"/>
<gene>
    <name evidence="1" type="ORF">sscle_09g074380</name>
</gene>